<dbReference type="AlphaFoldDB" id="A0A1V5M6M5"/>
<protein>
    <submittedName>
        <fullName evidence="2">Uncharacterized protein</fullName>
    </submittedName>
</protein>
<name>A0A1V5M6M5_UNCT6</name>
<dbReference type="EMBL" id="MWAK01000442">
    <property type="protein sequence ID" value="OPZ88883.1"/>
    <property type="molecule type" value="Genomic_DNA"/>
</dbReference>
<sequence>MGPGDAQVLAGHLQGPVDGRIRFFARQEQHRDRGQDLLPLELLFPLRLEPFPLRDVADGDQQVVAVGLEMDQADQPRERDAGQGLKGPFEGAAALADRLLDHLVRQGGDGAAFRLNRRGERDGRLAQQGLGIGRFEQFHGSPVAGGKDADGRVVKNHGVPRPLEQVPVPVFAFPEGRGRGFQIGQGPLRAVALAIGVLQQGHGLLPGLLQIGGPLPDLAYQLLAAAFQEPGLRPKHAAQGDQHQQDRDKE</sequence>
<dbReference type="Proteomes" id="UP000485484">
    <property type="component" value="Unassembled WGS sequence"/>
</dbReference>
<organism evidence="2">
    <name type="scientific">candidate division TA06 bacterium ADurb.Bin417</name>
    <dbReference type="NCBI Taxonomy" id="1852828"/>
    <lineage>
        <taxon>Bacteria</taxon>
        <taxon>Bacteria division TA06</taxon>
    </lineage>
</organism>
<evidence type="ECO:0000313" key="2">
    <source>
        <dbReference type="EMBL" id="OPZ88883.1"/>
    </source>
</evidence>
<accession>A0A1V5M6M5</accession>
<evidence type="ECO:0000256" key="1">
    <source>
        <dbReference type="SAM" id="MobiDB-lite"/>
    </source>
</evidence>
<proteinExistence type="predicted"/>
<comment type="caution">
    <text evidence="2">The sequence shown here is derived from an EMBL/GenBank/DDBJ whole genome shotgun (WGS) entry which is preliminary data.</text>
</comment>
<gene>
    <name evidence="2" type="ORF">BWY73_01604</name>
</gene>
<feature type="region of interest" description="Disordered" evidence="1">
    <location>
        <begin position="231"/>
        <end position="250"/>
    </location>
</feature>
<reference evidence="2" key="1">
    <citation type="submission" date="2017-02" db="EMBL/GenBank/DDBJ databases">
        <title>Delving into the versatile metabolic prowess of the omnipresent phylum Bacteroidetes.</title>
        <authorList>
            <person name="Nobu M.K."/>
            <person name="Mei R."/>
            <person name="Narihiro T."/>
            <person name="Kuroda K."/>
            <person name="Liu W.-T."/>
        </authorList>
    </citation>
    <scope>NUCLEOTIDE SEQUENCE</scope>
    <source>
        <strain evidence="2">ADurb.Bin417</strain>
    </source>
</reference>